<reference evidence="2" key="1">
    <citation type="submission" date="2022-09" db="EMBL/GenBank/DDBJ databases">
        <title>Haloadaptaus new haloarchaeum isolated from saline soil.</title>
        <authorList>
            <person name="Duran-Viseras A."/>
            <person name="Sanchez-Porro C."/>
            <person name="Ventosa A."/>
        </authorList>
    </citation>
    <scope>NUCLEOTIDE SEQUENCE</scope>
    <source>
        <strain evidence="2">F3-133</strain>
    </source>
</reference>
<gene>
    <name evidence="2" type="ORF">EGH25_04905</name>
</gene>
<proteinExistence type="predicted"/>
<sequence>MSRDLRSRLKELETTVDALTDEIVEIQQRLDEMENAEEKRNEIGVGVDEEEGEDEGMNEDDDIYVA</sequence>
<dbReference type="EMBL" id="RKLV01000004">
    <property type="protein sequence ID" value="MCX2818689.1"/>
    <property type="molecule type" value="Genomic_DNA"/>
</dbReference>
<keyword evidence="3" id="KW-1185">Reference proteome</keyword>
<evidence type="ECO:0000313" key="3">
    <source>
        <dbReference type="Proteomes" id="UP001149411"/>
    </source>
</evidence>
<organism evidence="2 3">
    <name type="scientific">Halorutilus salinus</name>
    <dbReference type="NCBI Taxonomy" id="2487751"/>
    <lineage>
        <taxon>Archaea</taxon>
        <taxon>Methanobacteriati</taxon>
        <taxon>Methanobacteriota</taxon>
        <taxon>Stenosarchaea group</taxon>
        <taxon>Halobacteria</taxon>
        <taxon>Halorutilales</taxon>
        <taxon>Halorutilaceae</taxon>
        <taxon>Halorutilus</taxon>
    </lineage>
</organism>
<evidence type="ECO:0000313" key="2">
    <source>
        <dbReference type="EMBL" id="MCX2818689.1"/>
    </source>
</evidence>
<dbReference type="RefSeq" id="WP_266086531.1">
    <property type="nucleotide sequence ID" value="NZ_RKLV01000004.1"/>
</dbReference>
<evidence type="ECO:0000256" key="1">
    <source>
        <dbReference type="SAM" id="MobiDB-lite"/>
    </source>
</evidence>
<accession>A0A9Q4GG10</accession>
<feature type="region of interest" description="Disordered" evidence="1">
    <location>
        <begin position="34"/>
        <end position="66"/>
    </location>
</feature>
<protein>
    <submittedName>
        <fullName evidence="2">Uncharacterized protein</fullName>
    </submittedName>
</protein>
<comment type="caution">
    <text evidence="2">The sequence shown here is derived from an EMBL/GenBank/DDBJ whole genome shotgun (WGS) entry which is preliminary data.</text>
</comment>
<dbReference type="Proteomes" id="UP001149411">
    <property type="component" value="Unassembled WGS sequence"/>
</dbReference>
<name>A0A9Q4GG10_9EURY</name>
<dbReference type="AlphaFoldDB" id="A0A9Q4GG10"/>
<feature type="compositionally biased region" description="Acidic residues" evidence="1">
    <location>
        <begin position="47"/>
        <end position="66"/>
    </location>
</feature>